<accession>E9GM52</accession>
<name>E9GM52_DAPPU</name>
<dbReference type="EMBL" id="GL732552">
    <property type="protein sequence ID" value="EFX79449.1"/>
    <property type="molecule type" value="Genomic_DNA"/>
</dbReference>
<dbReference type="HOGENOM" id="CLU_471949_0_0_1"/>
<evidence type="ECO:0000256" key="1">
    <source>
        <dbReference type="SAM" id="MobiDB-lite"/>
    </source>
</evidence>
<dbReference type="AlphaFoldDB" id="E9GM52"/>
<gene>
    <name evidence="2" type="ORF">DAPPUDRAFT_304848</name>
</gene>
<proteinExistence type="predicted"/>
<feature type="region of interest" description="Disordered" evidence="1">
    <location>
        <begin position="45"/>
        <end position="91"/>
    </location>
</feature>
<protein>
    <submittedName>
        <fullName evidence="2">Uncharacterized protein</fullName>
    </submittedName>
</protein>
<organism evidence="2 3">
    <name type="scientific">Daphnia pulex</name>
    <name type="common">Water flea</name>
    <dbReference type="NCBI Taxonomy" id="6669"/>
    <lineage>
        <taxon>Eukaryota</taxon>
        <taxon>Metazoa</taxon>
        <taxon>Ecdysozoa</taxon>
        <taxon>Arthropoda</taxon>
        <taxon>Crustacea</taxon>
        <taxon>Branchiopoda</taxon>
        <taxon>Diplostraca</taxon>
        <taxon>Cladocera</taxon>
        <taxon>Anomopoda</taxon>
        <taxon>Daphniidae</taxon>
        <taxon>Daphnia</taxon>
    </lineage>
</organism>
<keyword evidence="3" id="KW-1185">Reference proteome</keyword>
<dbReference type="KEGG" id="dpx:DAPPUDRAFT_304848"/>
<sequence>MKIIDVCVFKVDQRKLGTLKIRMDILEEEFNCWIDQKLLRNSRPQKASYSNDEAWKRELGQQQERHASRENESHSHEKQDPASICPQDTKGRRSVKLELDREYTKTEISDVFGDEMNQRISDSCETFVFSNTPTKQDDLAEREIIDLCDSEDELHEEKSIPNLCGMKIITASAVVLTDSEIKQDHQVSVNNNYLTSKISKIIDRLAVPINDVLAGFEQIISALSFSSDMKSCSLVGASSSKNSKKPNPSMAALMDLNTLHHVSPKETLHNDSQQIKEENLMTDYYDCYCNPPFHTCQTAPSIIGDNAKSYSSEIRRKECEVAMQAPYVNLDTRISPQKHSLKSRYRSDRRSSPMMNVKNVPKSDIECQLKQYEYADSEFQTSKTSLSAVEIEATRLISTHDECGIPQNLTSRKCELQFNGNTQTLSYERDLLSENKPLNSSTSSLPPFIEGDQGVSTPCVSLECTTAPSSDSIVAPFVSRCSSMVEIPLRLSTRQKSRPQRYRDTDDDLNMRHARMTKARSSSTKLRKPLINAVRSVNVEPVVECESLESYYVNDVDGFLIFSFSTSEDLVKFCADQL</sequence>
<feature type="compositionally biased region" description="Basic and acidic residues" evidence="1">
    <location>
        <begin position="53"/>
        <end position="80"/>
    </location>
</feature>
<dbReference type="Proteomes" id="UP000000305">
    <property type="component" value="Unassembled WGS sequence"/>
</dbReference>
<reference evidence="2 3" key="1">
    <citation type="journal article" date="2011" name="Science">
        <title>The ecoresponsive genome of Daphnia pulex.</title>
        <authorList>
            <person name="Colbourne J.K."/>
            <person name="Pfrender M.E."/>
            <person name="Gilbert D."/>
            <person name="Thomas W.K."/>
            <person name="Tucker A."/>
            <person name="Oakley T.H."/>
            <person name="Tokishita S."/>
            <person name="Aerts A."/>
            <person name="Arnold G.J."/>
            <person name="Basu M.K."/>
            <person name="Bauer D.J."/>
            <person name="Caceres C.E."/>
            <person name="Carmel L."/>
            <person name="Casola C."/>
            <person name="Choi J.H."/>
            <person name="Detter J.C."/>
            <person name="Dong Q."/>
            <person name="Dusheyko S."/>
            <person name="Eads B.D."/>
            <person name="Frohlich T."/>
            <person name="Geiler-Samerotte K.A."/>
            <person name="Gerlach D."/>
            <person name="Hatcher P."/>
            <person name="Jogdeo S."/>
            <person name="Krijgsveld J."/>
            <person name="Kriventseva E.V."/>
            <person name="Kultz D."/>
            <person name="Laforsch C."/>
            <person name="Lindquist E."/>
            <person name="Lopez J."/>
            <person name="Manak J.R."/>
            <person name="Muller J."/>
            <person name="Pangilinan J."/>
            <person name="Patwardhan R.P."/>
            <person name="Pitluck S."/>
            <person name="Pritham E.J."/>
            <person name="Rechtsteiner A."/>
            <person name="Rho M."/>
            <person name="Rogozin I.B."/>
            <person name="Sakarya O."/>
            <person name="Salamov A."/>
            <person name="Schaack S."/>
            <person name="Shapiro H."/>
            <person name="Shiga Y."/>
            <person name="Skalitzky C."/>
            <person name="Smith Z."/>
            <person name="Souvorov A."/>
            <person name="Sung W."/>
            <person name="Tang Z."/>
            <person name="Tsuchiya D."/>
            <person name="Tu H."/>
            <person name="Vos H."/>
            <person name="Wang M."/>
            <person name="Wolf Y.I."/>
            <person name="Yamagata H."/>
            <person name="Yamada T."/>
            <person name="Ye Y."/>
            <person name="Shaw J.R."/>
            <person name="Andrews J."/>
            <person name="Crease T.J."/>
            <person name="Tang H."/>
            <person name="Lucas S.M."/>
            <person name="Robertson H.M."/>
            <person name="Bork P."/>
            <person name="Koonin E.V."/>
            <person name="Zdobnov E.M."/>
            <person name="Grigoriev I.V."/>
            <person name="Lynch M."/>
            <person name="Boore J.L."/>
        </authorList>
    </citation>
    <scope>NUCLEOTIDE SEQUENCE [LARGE SCALE GENOMIC DNA]</scope>
</reference>
<dbReference type="OrthoDB" id="6353420at2759"/>
<dbReference type="InParanoid" id="E9GM52"/>
<evidence type="ECO:0000313" key="3">
    <source>
        <dbReference type="Proteomes" id="UP000000305"/>
    </source>
</evidence>
<evidence type="ECO:0000313" key="2">
    <source>
        <dbReference type="EMBL" id="EFX79449.1"/>
    </source>
</evidence>
<feature type="region of interest" description="Disordered" evidence="1">
    <location>
        <begin position="338"/>
        <end position="357"/>
    </location>
</feature>